<dbReference type="SMART" id="SM00220">
    <property type="entry name" value="S_TKc"/>
    <property type="match status" value="1"/>
</dbReference>
<dbReference type="PANTHER" id="PTHR43289:SF6">
    <property type="entry name" value="SERINE_THREONINE-PROTEIN KINASE NEKL-3"/>
    <property type="match status" value="1"/>
</dbReference>
<dbReference type="RefSeq" id="WP_378259883.1">
    <property type="nucleotide sequence ID" value="NZ_JBHUKR010000001.1"/>
</dbReference>
<dbReference type="Pfam" id="PF00069">
    <property type="entry name" value="Pkinase"/>
    <property type="match status" value="1"/>
</dbReference>
<reference evidence="10" key="1">
    <citation type="journal article" date="2019" name="Int. J. Syst. Evol. Microbiol.">
        <title>The Global Catalogue of Microorganisms (GCM) 10K type strain sequencing project: providing services to taxonomists for standard genome sequencing and annotation.</title>
        <authorList>
            <consortium name="The Broad Institute Genomics Platform"/>
            <consortium name="The Broad Institute Genome Sequencing Center for Infectious Disease"/>
            <person name="Wu L."/>
            <person name="Ma J."/>
        </authorList>
    </citation>
    <scope>NUCLEOTIDE SEQUENCE [LARGE SCALE GENOMIC DNA]</scope>
    <source>
        <strain evidence="10">CGMCC 4.7645</strain>
    </source>
</reference>
<feature type="region of interest" description="Disordered" evidence="7">
    <location>
        <begin position="444"/>
        <end position="472"/>
    </location>
</feature>
<comment type="caution">
    <text evidence="9">The sequence shown here is derived from an EMBL/GenBank/DDBJ whole genome shotgun (WGS) entry which is preliminary data.</text>
</comment>
<keyword evidence="3" id="KW-0808">Transferase</keyword>
<evidence type="ECO:0000256" key="5">
    <source>
        <dbReference type="ARBA" id="ARBA00022777"/>
    </source>
</evidence>
<dbReference type="Gene3D" id="1.10.510.10">
    <property type="entry name" value="Transferase(Phosphotransferase) domain 1"/>
    <property type="match status" value="1"/>
</dbReference>
<name>A0ABW5FL71_9PSEU</name>
<sequence>MSIESSGLKLLGEGPVATVYSGWVNGSEVAVKVFPGGFDRETATTLARERKALGTVRSPRSVLAVDEVIEAPEGQSAVRMELCRGSVAGLLGKPMPAAYALAVGWTVATALAGAHEAGVVHGGVTPHNVLYRASGELVVSDFGQALRRRFPPDPMHAVEYAAPEKLRDDTLSEAADLYGLGAVLYAALTGAPPFPKRTGRLPGERILQVLRDPVPALAVPGVPSGLSEMVSQLLAKDPADRPQDAAAVARTLGRMYRMVTGAGSREEVEFDDFAGQAVAGSAGPGAAAGPGQQPWPVWPGRPWSGHAMRSWPAQHPRQTVPAQPVRSARSVDPTEPVPPEQPAQPRQSVQPAQQIPAQPSRSTEPMPPTAPIPAVATTTAPIITPTPATAPSGRTLVYSVGGTESSTKDKHARTGRRPAILVGLGAAIAGLIVVPIILTQNDSSGGPGVPAAAMPQAPVSSWPGPASTTPADAHLVLAPPTDLGTRIQLNWTADGDLDFTVVVAGERLDPMTLVANRRHTMTVNVDPARGYCFQIRATDGAHIYTTDPVPIRGSRCNP</sequence>
<feature type="compositionally biased region" description="Low complexity" evidence="7">
    <location>
        <begin position="289"/>
        <end position="303"/>
    </location>
</feature>
<keyword evidence="6" id="KW-0067">ATP-binding</keyword>
<evidence type="ECO:0000313" key="10">
    <source>
        <dbReference type="Proteomes" id="UP001597417"/>
    </source>
</evidence>
<keyword evidence="5 9" id="KW-0418">Kinase</keyword>
<evidence type="ECO:0000256" key="7">
    <source>
        <dbReference type="SAM" id="MobiDB-lite"/>
    </source>
</evidence>
<protein>
    <recommendedName>
        <fullName evidence="1">non-specific serine/threonine protein kinase</fullName>
        <ecNumber evidence="1">2.7.11.1</ecNumber>
    </recommendedName>
</protein>
<dbReference type="InterPro" id="IPR000719">
    <property type="entry name" value="Prot_kinase_dom"/>
</dbReference>
<dbReference type="Gene3D" id="3.30.200.20">
    <property type="entry name" value="Phosphorylase Kinase, domain 1"/>
    <property type="match status" value="1"/>
</dbReference>
<feature type="domain" description="Protein kinase" evidence="8">
    <location>
        <begin position="5"/>
        <end position="259"/>
    </location>
</feature>
<gene>
    <name evidence="9" type="ORF">ACFSXZ_00100</name>
</gene>
<dbReference type="Proteomes" id="UP001597417">
    <property type="component" value="Unassembled WGS sequence"/>
</dbReference>
<keyword evidence="10" id="KW-1185">Reference proteome</keyword>
<dbReference type="CDD" id="cd14014">
    <property type="entry name" value="STKc_PknB_like"/>
    <property type="match status" value="1"/>
</dbReference>
<dbReference type="SUPFAM" id="SSF56112">
    <property type="entry name" value="Protein kinase-like (PK-like)"/>
    <property type="match status" value="1"/>
</dbReference>
<evidence type="ECO:0000256" key="2">
    <source>
        <dbReference type="ARBA" id="ARBA00022527"/>
    </source>
</evidence>
<dbReference type="EC" id="2.7.11.1" evidence="1"/>
<evidence type="ECO:0000256" key="1">
    <source>
        <dbReference type="ARBA" id="ARBA00012513"/>
    </source>
</evidence>
<feature type="compositionally biased region" description="Polar residues" evidence="7">
    <location>
        <begin position="344"/>
        <end position="363"/>
    </location>
</feature>
<keyword evidence="4" id="KW-0547">Nucleotide-binding</keyword>
<evidence type="ECO:0000256" key="3">
    <source>
        <dbReference type="ARBA" id="ARBA00022679"/>
    </source>
</evidence>
<dbReference type="InterPro" id="IPR011009">
    <property type="entry name" value="Kinase-like_dom_sf"/>
</dbReference>
<evidence type="ECO:0000256" key="6">
    <source>
        <dbReference type="ARBA" id="ARBA00022840"/>
    </source>
</evidence>
<evidence type="ECO:0000256" key="4">
    <source>
        <dbReference type="ARBA" id="ARBA00022741"/>
    </source>
</evidence>
<evidence type="ECO:0000313" key="9">
    <source>
        <dbReference type="EMBL" id="MFD2414731.1"/>
    </source>
</evidence>
<dbReference type="PROSITE" id="PS50011">
    <property type="entry name" value="PROTEIN_KINASE_DOM"/>
    <property type="match status" value="1"/>
</dbReference>
<accession>A0ABW5FL71</accession>
<organism evidence="9 10">
    <name type="scientific">Amycolatopsis pigmentata</name>
    <dbReference type="NCBI Taxonomy" id="450801"/>
    <lineage>
        <taxon>Bacteria</taxon>
        <taxon>Bacillati</taxon>
        <taxon>Actinomycetota</taxon>
        <taxon>Actinomycetes</taxon>
        <taxon>Pseudonocardiales</taxon>
        <taxon>Pseudonocardiaceae</taxon>
        <taxon>Amycolatopsis</taxon>
    </lineage>
</organism>
<evidence type="ECO:0000259" key="8">
    <source>
        <dbReference type="PROSITE" id="PS50011"/>
    </source>
</evidence>
<dbReference type="EMBL" id="JBHUKR010000001">
    <property type="protein sequence ID" value="MFD2414731.1"/>
    <property type="molecule type" value="Genomic_DNA"/>
</dbReference>
<dbReference type="PANTHER" id="PTHR43289">
    <property type="entry name" value="MITOGEN-ACTIVATED PROTEIN KINASE KINASE KINASE 20-RELATED"/>
    <property type="match status" value="1"/>
</dbReference>
<feature type="region of interest" description="Disordered" evidence="7">
    <location>
        <begin position="279"/>
        <end position="373"/>
    </location>
</feature>
<keyword evidence="2" id="KW-0723">Serine/threonine-protein kinase</keyword>
<proteinExistence type="predicted"/>
<dbReference type="GO" id="GO:0016301">
    <property type="term" value="F:kinase activity"/>
    <property type="evidence" value="ECO:0007669"/>
    <property type="project" value="UniProtKB-KW"/>
</dbReference>